<evidence type="ECO:0000313" key="2">
    <source>
        <dbReference type="EMBL" id="KAK5646289.1"/>
    </source>
</evidence>
<protein>
    <recommendedName>
        <fullName evidence="1">DUF4817 domain-containing protein</fullName>
    </recommendedName>
</protein>
<dbReference type="EMBL" id="JAVRBK010000003">
    <property type="protein sequence ID" value="KAK5646289.1"/>
    <property type="molecule type" value="Genomic_DNA"/>
</dbReference>
<sequence>MRWSKEQRAFAVEAYLSNGNSVITAQRQFRNRFNLAPLAPVPNHKSIADWVKCFRETGSVVKKRPVGWRQSIAQSPQRSARKHAAALGLSSRSVRRILHDDLHLHPYKLAIGQNFRNATSIRE</sequence>
<keyword evidence="3" id="KW-1185">Reference proteome</keyword>
<organism evidence="2 3">
    <name type="scientific">Pyrocoelia pectoralis</name>
    <dbReference type="NCBI Taxonomy" id="417401"/>
    <lineage>
        <taxon>Eukaryota</taxon>
        <taxon>Metazoa</taxon>
        <taxon>Ecdysozoa</taxon>
        <taxon>Arthropoda</taxon>
        <taxon>Hexapoda</taxon>
        <taxon>Insecta</taxon>
        <taxon>Pterygota</taxon>
        <taxon>Neoptera</taxon>
        <taxon>Endopterygota</taxon>
        <taxon>Coleoptera</taxon>
        <taxon>Polyphaga</taxon>
        <taxon>Elateriformia</taxon>
        <taxon>Elateroidea</taxon>
        <taxon>Lampyridae</taxon>
        <taxon>Lampyrinae</taxon>
        <taxon>Pyrocoelia</taxon>
    </lineage>
</organism>
<evidence type="ECO:0000313" key="3">
    <source>
        <dbReference type="Proteomes" id="UP001329430"/>
    </source>
</evidence>
<dbReference type="Proteomes" id="UP001329430">
    <property type="component" value="Chromosome 3"/>
</dbReference>
<name>A0AAN7VLI1_9COLE</name>
<comment type="caution">
    <text evidence="2">The sequence shown here is derived from an EMBL/GenBank/DDBJ whole genome shotgun (WGS) entry which is preliminary data.</text>
</comment>
<evidence type="ECO:0000259" key="1">
    <source>
        <dbReference type="Pfam" id="PF16087"/>
    </source>
</evidence>
<proteinExistence type="predicted"/>
<gene>
    <name evidence="2" type="ORF">RI129_004753</name>
</gene>
<dbReference type="AlphaFoldDB" id="A0AAN7VLI1"/>
<reference evidence="2 3" key="1">
    <citation type="journal article" date="2024" name="Insects">
        <title>An Improved Chromosome-Level Genome Assembly of the Firefly Pyrocoelia pectoralis.</title>
        <authorList>
            <person name="Fu X."/>
            <person name="Meyer-Rochow V.B."/>
            <person name="Ballantyne L."/>
            <person name="Zhu X."/>
        </authorList>
    </citation>
    <scope>NUCLEOTIDE SEQUENCE [LARGE SCALE GENOMIC DNA]</scope>
    <source>
        <strain evidence="2">XCY_ONT2</strain>
    </source>
</reference>
<feature type="domain" description="DUF4817" evidence="1">
    <location>
        <begin position="6"/>
        <end position="60"/>
    </location>
</feature>
<dbReference type="Pfam" id="PF16087">
    <property type="entry name" value="DUF4817"/>
    <property type="match status" value="1"/>
</dbReference>
<dbReference type="InterPro" id="IPR032135">
    <property type="entry name" value="DUF4817"/>
</dbReference>
<accession>A0AAN7VLI1</accession>